<evidence type="ECO:0000313" key="13">
    <source>
        <dbReference type="EMBL" id="CDM66634.1"/>
    </source>
</evidence>
<comment type="catalytic activity">
    <reaction evidence="8">
        <text>2-C-methyl-D-erythritol 4-phosphate + NADP(+) = 1-deoxy-D-xylulose 5-phosphate + NADPH + H(+)</text>
        <dbReference type="Rhea" id="RHEA:13717"/>
        <dbReference type="ChEBI" id="CHEBI:15378"/>
        <dbReference type="ChEBI" id="CHEBI:57783"/>
        <dbReference type="ChEBI" id="CHEBI:57792"/>
        <dbReference type="ChEBI" id="CHEBI:58262"/>
        <dbReference type="ChEBI" id="CHEBI:58349"/>
        <dbReference type="EC" id="1.1.1.267"/>
    </reaction>
    <physiologicalReaction direction="right-to-left" evidence="8">
        <dbReference type="Rhea" id="RHEA:13719"/>
    </physiologicalReaction>
</comment>
<dbReference type="Proteomes" id="UP000031518">
    <property type="component" value="Unassembled WGS sequence"/>
</dbReference>
<dbReference type="PANTHER" id="PTHR30525">
    <property type="entry name" value="1-DEOXY-D-XYLULOSE 5-PHOSPHATE REDUCTOISOMERASE"/>
    <property type="match status" value="1"/>
</dbReference>
<feature type="domain" description="1-deoxy-D-xylulose 5-phosphate reductoisomerase N-terminal" evidence="10">
    <location>
        <begin position="6"/>
        <end position="136"/>
    </location>
</feature>
<feature type="binding site" evidence="9">
    <location>
        <position position="130"/>
    </location>
    <ligand>
        <name>NADPH</name>
        <dbReference type="ChEBI" id="CHEBI:57783"/>
    </ligand>
</feature>
<dbReference type="Gene3D" id="3.40.50.720">
    <property type="entry name" value="NAD(P)-binding Rossmann-like Domain"/>
    <property type="match status" value="1"/>
</dbReference>
<comment type="pathway">
    <text evidence="1 9">Isoprenoid biosynthesis; isopentenyl diphosphate biosynthesis via DXP pathway; isopentenyl diphosphate from 1-deoxy-D-xylulose 5-phosphate: step 1/6.</text>
</comment>
<keyword evidence="13" id="KW-0413">Isomerase</keyword>
<gene>
    <name evidence="9" type="primary">dxr</name>
    <name evidence="13" type="ORF">PYK22_02667</name>
</gene>
<dbReference type="NCBIfam" id="TIGR00243">
    <property type="entry name" value="Dxr"/>
    <property type="match status" value="1"/>
</dbReference>
<evidence type="ECO:0000256" key="3">
    <source>
        <dbReference type="ARBA" id="ARBA00022723"/>
    </source>
</evidence>
<dbReference type="InterPro" id="IPR026877">
    <property type="entry name" value="DXPR_C"/>
</dbReference>
<sequence length="400" mass="42908">MKIKGIAILGSTGSIGCNTLRVIDSLGDPFRVVALAAKQNAAKLAEQVARYRPTLVSVASESCADDLRARLRELGAPAIPRIVVGEEGLIEVATCERASCVVSATVGAVGLVPTLRALEAGKRVALANKEALVMAGELMTRAAQKNGAELLPIDSEHNALHQCLRGETRAEVRRLILTASGGPFRNCNRAAMERATVEEAMRHPTWNMGAKVTIDSATLMNKGLEVIEAHWLFGFEADQISILIHPESVVHSMIELIDGSIIAQMGITDMRHAIQYALTYPQRLPSPLPRLDLARIGALHFEPPDTGRFRCLELAYRALRKGGTLPAVMNAANEEAVNAFLAGRIRLTDIARVVESVMDKHVQGPASALEKILKADAWARHAAASEIAALVAERGSVAPV</sequence>
<reference evidence="13 14" key="1">
    <citation type="submission" date="2013-12" db="EMBL/GenBank/DDBJ databases">
        <authorList>
            <person name="Stott M."/>
        </authorList>
    </citation>
    <scope>NUCLEOTIDE SEQUENCE [LARGE SCALE GENOMIC DNA]</scope>
    <source>
        <strain evidence="13 14">K22</strain>
    </source>
</reference>
<evidence type="ECO:0000259" key="11">
    <source>
        <dbReference type="Pfam" id="PF08436"/>
    </source>
</evidence>
<dbReference type="Pfam" id="PF08436">
    <property type="entry name" value="DXP_redisom_C"/>
    <property type="match status" value="1"/>
</dbReference>
<feature type="binding site" evidence="9">
    <location>
        <position position="222"/>
    </location>
    <ligand>
        <name>1-deoxy-D-xylulose 5-phosphate</name>
        <dbReference type="ChEBI" id="CHEBI:57792"/>
    </ligand>
</feature>
<feature type="binding site" evidence="9">
    <location>
        <position position="209"/>
    </location>
    <ligand>
        <name>NADPH</name>
        <dbReference type="ChEBI" id="CHEBI:57783"/>
    </ligand>
</feature>
<dbReference type="InterPro" id="IPR013644">
    <property type="entry name" value="DXP_reductoisomerase_C"/>
</dbReference>
<evidence type="ECO:0000313" key="14">
    <source>
        <dbReference type="Proteomes" id="UP000031518"/>
    </source>
</evidence>
<evidence type="ECO:0000256" key="1">
    <source>
        <dbReference type="ARBA" id="ARBA00005094"/>
    </source>
</evidence>
<keyword evidence="6 9" id="KW-0464">Manganese</keyword>
<keyword evidence="14" id="KW-1185">Reference proteome</keyword>
<dbReference type="InterPro" id="IPR036169">
    <property type="entry name" value="DXPR_C_sf"/>
</dbReference>
<dbReference type="HAMAP" id="MF_00183">
    <property type="entry name" value="DXP_reductoisom"/>
    <property type="match status" value="1"/>
</dbReference>
<feature type="binding site" evidence="9">
    <location>
        <position position="203"/>
    </location>
    <ligand>
        <name>1-deoxy-D-xylulose 5-phosphate</name>
        <dbReference type="ChEBI" id="CHEBI:57792"/>
    </ligand>
</feature>
<keyword evidence="5 9" id="KW-0560">Oxidoreductase</keyword>
<dbReference type="SUPFAM" id="SSF55347">
    <property type="entry name" value="Glyceraldehyde-3-phosphate dehydrogenase-like, C-terminal domain"/>
    <property type="match status" value="1"/>
</dbReference>
<dbReference type="SUPFAM" id="SSF69055">
    <property type="entry name" value="1-deoxy-D-xylulose-5-phosphate reductoisomerase, C-terminal domain"/>
    <property type="match status" value="1"/>
</dbReference>
<dbReference type="InterPro" id="IPR013512">
    <property type="entry name" value="DXP_reductoisomerase_N"/>
</dbReference>
<accession>A0A0B6X270</accession>
<dbReference type="NCBIfam" id="NF009114">
    <property type="entry name" value="PRK12464.1"/>
    <property type="match status" value="1"/>
</dbReference>
<evidence type="ECO:0000256" key="9">
    <source>
        <dbReference type="HAMAP-Rule" id="MF_00183"/>
    </source>
</evidence>
<dbReference type="PIRSF" id="PIRSF006205">
    <property type="entry name" value="Dxp_reductismrs"/>
    <property type="match status" value="1"/>
</dbReference>
<keyword evidence="7 9" id="KW-0414">Isoprene biosynthesis</keyword>
<evidence type="ECO:0000256" key="4">
    <source>
        <dbReference type="ARBA" id="ARBA00022857"/>
    </source>
</evidence>
<dbReference type="SUPFAM" id="SSF51735">
    <property type="entry name" value="NAD(P)-binding Rossmann-fold domains"/>
    <property type="match status" value="1"/>
</dbReference>
<feature type="binding site" evidence="9">
    <location>
        <position position="14"/>
    </location>
    <ligand>
        <name>NADPH</name>
        <dbReference type="ChEBI" id="CHEBI:57783"/>
    </ligand>
</feature>
<feature type="binding site" evidence="9">
    <location>
        <position position="15"/>
    </location>
    <ligand>
        <name>NADPH</name>
        <dbReference type="ChEBI" id="CHEBI:57783"/>
    </ligand>
</feature>
<dbReference type="GO" id="GO:0070402">
    <property type="term" value="F:NADPH binding"/>
    <property type="evidence" value="ECO:0007669"/>
    <property type="project" value="InterPro"/>
</dbReference>
<name>A0A0B6X270_9BACT</name>
<dbReference type="PROSITE" id="PS51257">
    <property type="entry name" value="PROKAR_LIPOPROTEIN"/>
    <property type="match status" value="1"/>
</dbReference>
<dbReference type="InterPro" id="IPR003821">
    <property type="entry name" value="DXP_reductoisomerase"/>
</dbReference>
<proteinExistence type="inferred from homology"/>
<evidence type="ECO:0000256" key="2">
    <source>
        <dbReference type="ARBA" id="ARBA00006825"/>
    </source>
</evidence>
<evidence type="ECO:0000256" key="8">
    <source>
        <dbReference type="ARBA" id="ARBA00048543"/>
    </source>
</evidence>
<feature type="binding site" evidence="9">
    <location>
        <position position="216"/>
    </location>
    <ligand>
        <name>1-deoxy-D-xylulose 5-phosphate</name>
        <dbReference type="ChEBI" id="CHEBI:57792"/>
    </ligand>
</feature>
<keyword evidence="9" id="KW-0460">Magnesium</keyword>
<evidence type="ECO:0000256" key="7">
    <source>
        <dbReference type="ARBA" id="ARBA00023229"/>
    </source>
</evidence>
<comment type="similarity">
    <text evidence="2 9">Belongs to the DXR family.</text>
</comment>
<dbReference type="UniPathway" id="UPA00056">
    <property type="reaction ID" value="UER00092"/>
</dbReference>
<evidence type="ECO:0000259" key="10">
    <source>
        <dbReference type="Pfam" id="PF02670"/>
    </source>
</evidence>
<feature type="binding site" evidence="9">
    <location>
        <position position="155"/>
    </location>
    <ligand>
        <name>1-deoxy-D-xylulose 5-phosphate</name>
        <dbReference type="ChEBI" id="CHEBI:57792"/>
    </ligand>
</feature>
<feature type="binding site" evidence="9">
    <location>
        <position position="154"/>
    </location>
    <ligand>
        <name>Mn(2+)</name>
        <dbReference type="ChEBI" id="CHEBI:29035"/>
    </ligand>
</feature>
<dbReference type="Pfam" id="PF13288">
    <property type="entry name" value="DXPR_C"/>
    <property type="match status" value="1"/>
</dbReference>
<feature type="binding site" evidence="9">
    <location>
        <position position="13"/>
    </location>
    <ligand>
        <name>NADPH</name>
        <dbReference type="ChEBI" id="CHEBI:57783"/>
    </ligand>
</feature>
<feature type="binding site" evidence="9">
    <location>
        <position position="129"/>
    </location>
    <ligand>
        <name>1-deoxy-D-xylulose 5-phosphate</name>
        <dbReference type="ChEBI" id="CHEBI:57792"/>
    </ligand>
</feature>
<protein>
    <recommendedName>
        <fullName evidence="9">1-deoxy-D-xylulose 5-phosphate reductoisomerase</fullName>
        <shortName evidence="9">DXP reductoisomerase</shortName>
        <ecNumber evidence="9">1.1.1.267</ecNumber>
    </recommendedName>
    <alternativeName>
        <fullName evidence="9">1-deoxyxylulose-5-phosphate reductoisomerase</fullName>
    </alternativeName>
    <alternativeName>
        <fullName evidence="9">2-C-methyl-D-erythritol 4-phosphate synthase</fullName>
    </alternativeName>
</protein>
<dbReference type="InterPro" id="IPR036291">
    <property type="entry name" value="NAD(P)-bd_dom_sf"/>
</dbReference>
<dbReference type="PANTHER" id="PTHR30525:SF0">
    <property type="entry name" value="1-DEOXY-D-XYLULOSE 5-PHOSPHATE REDUCTOISOMERASE, CHLOROPLASTIC"/>
    <property type="match status" value="1"/>
</dbReference>
<feature type="binding site" evidence="9">
    <location>
        <position position="40"/>
    </location>
    <ligand>
        <name>NADPH</name>
        <dbReference type="ChEBI" id="CHEBI:57783"/>
    </ligand>
</feature>
<feature type="binding site" evidence="9">
    <location>
        <position position="128"/>
    </location>
    <ligand>
        <name>NADPH</name>
        <dbReference type="ChEBI" id="CHEBI:57783"/>
    </ligand>
</feature>
<dbReference type="STRING" id="454194.PYK22_02667"/>
<dbReference type="EMBL" id="CBXV010000008">
    <property type="protein sequence ID" value="CDM66634.1"/>
    <property type="molecule type" value="Genomic_DNA"/>
</dbReference>
<organism evidence="13 14">
    <name type="scientific">Pyrinomonas methylaliphatogenes</name>
    <dbReference type="NCBI Taxonomy" id="454194"/>
    <lineage>
        <taxon>Bacteria</taxon>
        <taxon>Pseudomonadati</taxon>
        <taxon>Acidobacteriota</taxon>
        <taxon>Blastocatellia</taxon>
        <taxon>Blastocatellales</taxon>
        <taxon>Pyrinomonadaceae</taxon>
        <taxon>Pyrinomonas</taxon>
    </lineage>
</organism>
<feature type="domain" description="DXP reductoisomerase C-terminal" evidence="12">
    <location>
        <begin position="265"/>
        <end position="381"/>
    </location>
</feature>
<comment type="function">
    <text evidence="9">Catalyzes the NADPH-dependent rearrangement and reduction of 1-deoxy-D-xylulose-5-phosphate (DXP) to 2-C-methyl-D-erythritol 4-phosphate (MEP).</text>
</comment>
<dbReference type="GO" id="GO:0030604">
    <property type="term" value="F:1-deoxy-D-xylulose-5-phosphate reductoisomerase activity"/>
    <property type="evidence" value="ECO:0007669"/>
    <property type="project" value="UniProtKB-UniRule"/>
</dbReference>
<dbReference type="GO" id="GO:0051484">
    <property type="term" value="P:isopentenyl diphosphate biosynthetic process, methylerythritol 4-phosphate pathway involved in terpenoid biosynthetic process"/>
    <property type="evidence" value="ECO:0007669"/>
    <property type="project" value="TreeGrafter"/>
</dbReference>
<dbReference type="Pfam" id="PF02670">
    <property type="entry name" value="DXP_reductoisom"/>
    <property type="match status" value="1"/>
</dbReference>
<evidence type="ECO:0000259" key="12">
    <source>
        <dbReference type="Pfam" id="PF13288"/>
    </source>
</evidence>
<dbReference type="FunFam" id="3.40.50.720:FF:000045">
    <property type="entry name" value="1-deoxy-D-xylulose 5-phosphate reductoisomerase"/>
    <property type="match status" value="1"/>
</dbReference>
<keyword evidence="4 9" id="KW-0521">NADP</keyword>
<dbReference type="GO" id="GO:0030145">
    <property type="term" value="F:manganese ion binding"/>
    <property type="evidence" value="ECO:0007669"/>
    <property type="project" value="TreeGrafter"/>
</dbReference>
<feature type="binding site" evidence="9">
    <location>
        <position position="225"/>
    </location>
    <ligand>
        <name>Mn(2+)</name>
        <dbReference type="ChEBI" id="CHEBI:29035"/>
    </ligand>
</feature>
<dbReference type="GO" id="GO:0016853">
    <property type="term" value="F:isomerase activity"/>
    <property type="evidence" value="ECO:0007669"/>
    <property type="project" value="UniProtKB-KW"/>
</dbReference>
<feature type="binding site" evidence="9">
    <location>
        <position position="156"/>
    </location>
    <ligand>
        <name>1-deoxy-D-xylulose 5-phosphate</name>
        <dbReference type="ChEBI" id="CHEBI:57792"/>
    </ligand>
</feature>
<evidence type="ECO:0000256" key="5">
    <source>
        <dbReference type="ARBA" id="ARBA00023002"/>
    </source>
</evidence>
<feature type="binding site" evidence="9">
    <location>
        <position position="12"/>
    </location>
    <ligand>
        <name>NADPH</name>
        <dbReference type="ChEBI" id="CHEBI:57783"/>
    </ligand>
</feature>
<comment type="cofactor">
    <cofactor evidence="9">
        <name>Mg(2+)</name>
        <dbReference type="ChEBI" id="CHEBI:18420"/>
    </cofactor>
    <cofactor evidence="9">
        <name>Mn(2+)</name>
        <dbReference type="ChEBI" id="CHEBI:29035"/>
    </cofactor>
</comment>
<feature type="domain" description="1-deoxy-D-xylulose 5-phosphate reductoisomerase C-terminal" evidence="11">
    <location>
        <begin position="150"/>
        <end position="233"/>
    </location>
</feature>
<keyword evidence="3 9" id="KW-0479">Metal-binding</keyword>
<feature type="binding site" evidence="9">
    <location>
        <position position="180"/>
    </location>
    <ligand>
        <name>1-deoxy-D-xylulose 5-phosphate</name>
        <dbReference type="ChEBI" id="CHEBI:57792"/>
    </ligand>
</feature>
<reference evidence="13 14" key="2">
    <citation type="submission" date="2015-01" db="EMBL/GenBank/DDBJ databases">
        <title>Complete genome sequence of Pyrinomonas methylaliphatogenes type strain K22T.</title>
        <authorList>
            <person name="Lee K.C.Y."/>
            <person name="Power J.F."/>
            <person name="Dunfield P.F."/>
            <person name="Morgan X.C."/>
            <person name="Huttenhower C."/>
            <person name="Stott M.B."/>
        </authorList>
    </citation>
    <scope>NUCLEOTIDE SEQUENCE [LARGE SCALE GENOMIC DNA]</scope>
    <source>
        <strain evidence="13 14">K22</strain>
    </source>
</reference>
<dbReference type="EC" id="1.1.1.267" evidence="9"/>
<evidence type="ECO:0000256" key="6">
    <source>
        <dbReference type="ARBA" id="ARBA00023211"/>
    </source>
</evidence>
<feature type="binding site" evidence="9">
    <location>
        <position position="225"/>
    </location>
    <ligand>
        <name>1-deoxy-D-xylulose 5-phosphate</name>
        <dbReference type="ChEBI" id="CHEBI:57792"/>
    </ligand>
</feature>
<dbReference type="AlphaFoldDB" id="A0A0B6X270"/>
<comment type="caution">
    <text evidence="9">Lacks conserved residue(s) required for the propagation of feature annotation.</text>
</comment>
<feature type="binding site" evidence="9">
    <location>
        <position position="156"/>
    </location>
    <ligand>
        <name>Mn(2+)</name>
        <dbReference type="ChEBI" id="CHEBI:29035"/>
    </ligand>
</feature>
<dbReference type="Gene3D" id="1.10.1740.10">
    <property type="match status" value="1"/>
</dbReference>
<feature type="binding site" evidence="9">
    <location>
        <position position="221"/>
    </location>
    <ligand>
        <name>1-deoxy-D-xylulose 5-phosphate</name>
        <dbReference type="ChEBI" id="CHEBI:57792"/>
    </ligand>
</feature>